<name>A0AAV2LUU5_KNICA</name>
<feature type="compositionally biased region" description="Polar residues" evidence="1">
    <location>
        <begin position="177"/>
        <end position="193"/>
    </location>
</feature>
<organism evidence="2 3">
    <name type="scientific">Knipowitschia caucasica</name>
    <name type="common">Caucasian dwarf goby</name>
    <name type="synonym">Pomatoschistus caucasicus</name>
    <dbReference type="NCBI Taxonomy" id="637954"/>
    <lineage>
        <taxon>Eukaryota</taxon>
        <taxon>Metazoa</taxon>
        <taxon>Chordata</taxon>
        <taxon>Craniata</taxon>
        <taxon>Vertebrata</taxon>
        <taxon>Euteleostomi</taxon>
        <taxon>Actinopterygii</taxon>
        <taxon>Neopterygii</taxon>
        <taxon>Teleostei</taxon>
        <taxon>Neoteleostei</taxon>
        <taxon>Acanthomorphata</taxon>
        <taxon>Gobiaria</taxon>
        <taxon>Gobiiformes</taxon>
        <taxon>Gobioidei</taxon>
        <taxon>Gobiidae</taxon>
        <taxon>Gobiinae</taxon>
        <taxon>Knipowitschia</taxon>
    </lineage>
</organism>
<feature type="compositionally biased region" description="Low complexity" evidence="1">
    <location>
        <begin position="106"/>
        <end position="117"/>
    </location>
</feature>
<accession>A0AAV2LUU5</accession>
<sequence length="193" mass="21361">MDDGRTTAELGNYFSPPSKVTQEEERRTKGLTGQKISPTESINPVPKPRRTFQHPSHSGTLPEARGTCRPCPPIRPVPPAVPEKYRMKRLRPLPDKENPYEDIELESSCSQQSLASSPGADTNKTELQPEFGDSSSPQCSAVCEQQKYKRSHIQSSAQPPHAQDPRSPKPNSRPHCDTSNSRTCQRTPTVSAC</sequence>
<evidence type="ECO:0000256" key="1">
    <source>
        <dbReference type="SAM" id="MobiDB-lite"/>
    </source>
</evidence>
<proteinExistence type="predicted"/>
<protein>
    <submittedName>
        <fullName evidence="2">Uncharacterized protein</fullName>
    </submittedName>
</protein>
<keyword evidence="3" id="KW-1185">Reference proteome</keyword>
<dbReference type="Proteomes" id="UP001497482">
    <property type="component" value="Chromosome 4"/>
</dbReference>
<evidence type="ECO:0000313" key="2">
    <source>
        <dbReference type="EMBL" id="CAL1603927.1"/>
    </source>
</evidence>
<evidence type="ECO:0000313" key="3">
    <source>
        <dbReference type="Proteomes" id="UP001497482"/>
    </source>
</evidence>
<feature type="region of interest" description="Disordered" evidence="1">
    <location>
        <begin position="1"/>
        <end position="193"/>
    </location>
</feature>
<dbReference type="AlphaFoldDB" id="A0AAV2LUU5"/>
<dbReference type="EMBL" id="OZ035826">
    <property type="protein sequence ID" value="CAL1603927.1"/>
    <property type="molecule type" value="Genomic_DNA"/>
</dbReference>
<reference evidence="2 3" key="1">
    <citation type="submission" date="2024-04" db="EMBL/GenBank/DDBJ databases">
        <authorList>
            <person name="Waldvogel A.-M."/>
            <person name="Schoenle A."/>
        </authorList>
    </citation>
    <scope>NUCLEOTIDE SEQUENCE [LARGE SCALE GENOMIC DNA]</scope>
</reference>
<feature type="compositionally biased region" description="Pro residues" evidence="1">
    <location>
        <begin position="70"/>
        <end position="81"/>
    </location>
</feature>
<gene>
    <name evidence="2" type="ORF">KC01_LOCUS31524</name>
</gene>